<evidence type="ECO:0000313" key="4">
    <source>
        <dbReference type="Proteomes" id="UP000318626"/>
    </source>
</evidence>
<dbReference type="Proteomes" id="UP000318626">
    <property type="component" value="Chromosome"/>
</dbReference>
<dbReference type="InterPro" id="IPR012902">
    <property type="entry name" value="N_methyl_site"/>
</dbReference>
<dbReference type="Pfam" id="PF07596">
    <property type="entry name" value="SBP_bac_10"/>
    <property type="match status" value="1"/>
</dbReference>
<dbReference type="PANTHER" id="PTHR30093">
    <property type="entry name" value="GENERAL SECRETION PATHWAY PROTEIN G"/>
    <property type="match status" value="1"/>
</dbReference>
<dbReference type="OrthoDB" id="255848at2"/>
<proteinExistence type="predicted"/>
<dbReference type="Gene3D" id="3.30.700.10">
    <property type="entry name" value="Glycoprotein, Type 4 Pilin"/>
    <property type="match status" value="1"/>
</dbReference>
<evidence type="ECO:0000256" key="1">
    <source>
        <dbReference type="SAM" id="Phobius"/>
    </source>
</evidence>
<dbReference type="NCBIfam" id="TIGR04294">
    <property type="entry name" value="pre_pil_HX9DG"/>
    <property type="match status" value="1"/>
</dbReference>
<dbReference type="InterPro" id="IPR027558">
    <property type="entry name" value="Pre_pil_HX9DG_C"/>
</dbReference>
<organism evidence="3 4">
    <name type="scientific">Bremerella volcania</name>
    <dbReference type="NCBI Taxonomy" id="2527984"/>
    <lineage>
        <taxon>Bacteria</taxon>
        <taxon>Pseudomonadati</taxon>
        <taxon>Planctomycetota</taxon>
        <taxon>Planctomycetia</taxon>
        <taxon>Pirellulales</taxon>
        <taxon>Pirellulaceae</taxon>
        <taxon>Bremerella</taxon>
    </lineage>
</organism>
<dbReference type="AlphaFoldDB" id="A0A518C8I1"/>
<dbReference type="PROSITE" id="PS00409">
    <property type="entry name" value="PROKAR_NTER_METHYL"/>
    <property type="match status" value="1"/>
</dbReference>
<dbReference type="NCBIfam" id="TIGR02532">
    <property type="entry name" value="IV_pilin_GFxxxE"/>
    <property type="match status" value="1"/>
</dbReference>
<dbReference type="PANTHER" id="PTHR30093:SF2">
    <property type="entry name" value="TYPE II SECRETION SYSTEM PROTEIN H"/>
    <property type="match status" value="1"/>
</dbReference>
<keyword evidence="1" id="KW-0472">Membrane</keyword>
<feature type="domain" description="DUF1559" evidence="2">
    <location>
        <begin position="37"/>
        <end position="311"/>
    </location>
</feature>
<dbReference type="RefSeq" id="WP_144972992.1">
    <property type="nucleotide sequence ID" value="NZ_CP036289.1"/>
</dbReference>
<dbReference type="InterPro" id="IPR045584">
    <property type="entry name" value="Pilin-like"/>
</dbReference>
<dbReference type="EMBL" id="CP036289">
    <property type="protein sequence ID" value="QDU75538.1"/>
    <property type="molecule type" value="Genomic_DNA"/>
</dbReference>
<dbReference type="KEGG" id="bvo:Pan97_25710"/>
<protein>
    <recommendedName>
        <fullName evidence="2">DUF1559 domain-containing protein</fullName>
    </recommendedName>
</protein>
<evidence type="ECO:0000259" key="2">
    <source>
        <dbReference type="Pfam" id="PF07596"/>
    </source>
</evidence>
<accession>A0A518C8I1</accession>
<dbReference type="InterPro" id="IPR011453">
    <property type="entry name" value="DUF1559"/>
</dbReference>
<evidence type="ECO:0000313" key="3">
    <source>
        <dbReference type="EMBL" id="QDU75538.1"/>
    </source>
</evidence>
<keyword evidence="1" id="KW-0812">Transmembrane</keyword>
<dbReference type="SUPFAM" id="SSF54523">
    <property type="entry name" value="Pili subunits"/>
    <property type="match status" value="1"/>
</dbReference>
<reference evidence="4" key="1">
    <citation type="submission" date="2019-02" db="EMBL/GenBank/DDBJ databases">
        <title>Deep-cultivation of Planctomycetes and their phenomic and genomic characterization uncovers novel biology.</title>
        <authorList>
            <person name="Wiegand S."/>
            <person name="Jogler M."/>
            <person name="Boedeker C."/>
            <person name="Pinto D."/>
            <person name="Vollmers J."/>
            <person name="Rivas-Marin E."/>
            <person name="Kohn T."/>
            <person name="Peeters S.H."/>
            <person name="Heuer A."/>
            <person name="Rast P."/>
            <person name="Oberbeckmann S."/>
            <person name="Bunk B."/>
            <person name="Jeske O."/>
            <person name="Meyerdierks A."/>
            <person name="Storesund J.E."/>
            <person name="Kallscheuer N."/>
            <person name="Luecker S."/>
            <person name="Lage O.M."/>
            <person name="Pohl T."/>
            <person name="Merkel B.J."/>
            <person name="Hornburger P."/>
            <person name="Mueller R.-W."/>
            <person name="Bruemmer F."/>
            <person name="Labrenz M."/>
            <person name="Spormann A.M."/>
            <person name="Op den Camp H."/>
            <person name="Overmann J."/>
            <person name="Amann R."/>
            <person name="Jetten M.S.M."/>
            <person name="Mascher T."/>
            <person name="Medema M.H."/>
            <person name="Devos D.P."/>
            <person name="Kaster A.-K."/>
            <person name="Ovreas L."/>
            <person name="Rohde M."/>
            <person name="Galperin M.Y."/>
            <person name="Jogler C."/>
        </authorList>
    </citation>
    <scope>NUCLEOTIDE SEQUENCE [LARGE SCALE GENOMIC DNA]</scope>
    <source>
        <strain evidence="4">Pan97</strain>
    </source>
</reference>
<dbReference type="Pfam" id="PF07963">
    <property type="entry name" value="N_methyl"/>
    <property type="match status" value="1"/>
</dbReference>
<gene>
    <name evidence="3" type="ORF">Pan97_25710</name>
</gene>
<sequence length="337" mass="36375">MTTRTSRSCRRGFTLVELLVVIAIIGVLIALLLPAVQQAREAARRMQCSNNLKQIGLAMHNYHDTFQSFPSGYIELSISDNQGHWTWSAFILPFMELGNVTDALQVGRVNPSQALTNNQAVMQGTYDPFLCPSDAGPSVSDPGECAGCAIENAGGTNLGLSKTNYVGVNSSAYVRANQATNFGDGTTGATGMFFKDSDTRMRDVTDGTSNTLMVAERAYVLNREWFGSSELFATRDKNGKGPDHYQHPDKANFDQGLYRTLCTTLFSPNIVIGTTTSKNQAKNHGISSLHPGGAMAVFADGSVSFLSETIPSNTTGTTDTIMEYLGNMQDGQVIGEY</sequence>
<keyword evidence="1" id="KW-1133">Transmembrane helix</keyword>
<name>A0A518C8I1_9BACT</name>
<keyword evidence="4" id="KW-1185">Reference proteome</keyword>
<feature type="transmembrane region" description="Helical" evidence="1">
    <location>
        <begin position="12"/>
        <end position="36"/>
    </location>
</feature>